<reference evidence="2 3" key="1">
    <citation type="submission" date="2021-01" db="EMBL/GenBank/DDBJ databases">
        <title>Whole genome shotgun sequence of Catellatospora chokoriensis NBRC 107358.</title>
        <authorList>
            <person name="Komaki H."/>
            <person name="Tamura T."/>
        </authorList>
    </citation>
    <scope>NUCLEOTIDE SEQUENCE [LARGE SCALE GENOMIC DNA]</scope>
    <source>
        <strain evidence="2 3">NBRC 107358</strain>
    </source>
</reference>
<evidence type="ECO:0008006" key="4">
    <source>
        <dbReference type="Google" id="ProtNLM"/>
    </source>
</evidence>
<keyword evidence="1" id="KW-0812">Transmembrane</keyword>
<dbReference type="InterPro" id="IPR043130">
    <property type="entry name" value="CDP-OH_PTrfase_TM_dom"/>
</dbReference>
<evidence type="ECO:0000256" key="1">
    <source>
        <dbReference type="SAM" id="Phobius"/>
    </source>
</evidence>
<feature type="transmembrane region" description="Helical" evidence="1">
    <location>
        <begin position="200"/>
        <end position="224"/>
    </location>
</feature>
<feature type="transmembrane region" description="Helical" evidence="1">
    <location>
        <begin position="123"/>
        <end position="146"/>
    </location>
</feature>
<keyword evidence="1" id="KW-1133">Transmembrane helix</keyword>
<feature type="transmembrane region" description="Helical" evidence="1">
    <location>
        <begin position="55"/>
        <end position="75"/>
    </location>
</feature>
<dbReference type="Proteomes" id="UP000619293">
    <property type="component" value="Unassembled WGS sequence"/>
</dbReference>
<organism evidence="2 3">
    <name type="scientific">Catellatospora chokoriensis</name>
    <dbReference type="NCBI Taxonomy" id="310353"/>
    <lineage>
        <taxon>Bacteria</taxon>
        <taxon>Bacillati</taxon>
        <taxon>Actinomycetota</taxon>
        <taxon>Actinomycetes</taxon>
        <taxon>Micromonosporales</taxon>
        <taxon>Micromonosporaceae</taxon>
        <taxon>Catellatospora</taxon>
    </lineage>
</organism>
<dbReference type="EMBL" id="BONG01000001">
    <property type="protein sequence ID" value="GIF86928.1"/>
    <property type="molecule type" value="Genomic_DNA"/>
</dbReference>
<gene>
    <name evidence="2" type="ORF">Cch02nite_03720</name>
</gene>
<sequence>MTAPTTGTSWDGYVSGWSNSHDGYDPRHAGPLLRKWLRAAFTVSGVLARFGARPAYAMTVAAACAVLVPVIAARGGSWPALAAPVLGLGLAADTVGQTLAVLLGRTSRLASFYRTMLDRMSEVCWLIALATLGAQQTLLLACGAMVWLHEYIRARAGAVGLRAAGSATIGDRPTRAWLTLLSLLLAAASTAQVGPDLAAGVVTMVLVLWFSLAVLGLGQLLTVVRKVLT</sequence>
<keyword evidence="3" id="KW-1185">Reference proteome</keyword>
<name>A0A8J3JXR0_9ACTN</name>
<dbReference type="Gene3D" id="1.20.120.1760">
    <property type="match status" value="1"/>
</dbReference>
<dbReference type="AlphaFoldDB" id="A0A8J3JXR0"/>
<evidence type="ECO:0000313" key="3">
    <source>
        <dbReference type="Proteomes" id="UP000619293"/>
    </source>
</evidence>
<evidence type="ECO:0000313" key="2">
    <source>
        <dbReference type="EMBL" id="GIF86928.1"/>
    </source>
</evidence>
<keyword evidence="1" id="KW-0472">Membrane</keyword>
<dbReference type="RefSeq" id="WP_191842140.1">
    <property type="nucleotide sequence ID" value="NZ_BAAALB010000021.1"/>
</dbReference>
<feature type="transmembrane region" description="Helical" evidence="1">
    <location>
        <begin position="81"/>
        <end position="103"/>
    </location>
</feature>
<comment type="caution">
    <text evidence="2">The sequence shown here is derived from an EMBL/GenBank/DDBJ whole genome shotgun (WGS) entry which is preliminary data.</text>
</comment>
<protein>
    <recommendedName>
        <fullName evidence="4">CDP-diacylglycerol--glycerol-3-phosphate 3-phosphatidyltransferase</fullName>
    </recommendedName>
</protein>
<proteinExistence type="predicted"/>
<accession>A0A8J3JXR0</accession>